<organism evidence="3 4">
    <name type="scientific">Exilibacterium tricleocarpae</name>
    <dbReference type="NCBI Taxonomy" id="2591008"/>
    <lineage>
        <taxon>Bacteria</taxon>
        <taxon>Pseudomonadati</taxon>
        <taxon>Pseudomonadota</taxon>
        <taxon>Gammaproteobacteria</taxon>
        <taxon>Cellvibrionales</taxon>
        <taxon>Cellvibrionaceae</taxon>
        <taxon>Exilibacterium</taxon>
    </lineage>
</organism>
<evidence type="ECO:0000313" key="4">
    <source>
        <dbReference type="Proteomes" id="UP000319732"/>
    </source>
</evidence>
<protein>
    <submittedName>
        <fullName evidence="3">Amidohydrolase family protein</fullName>
    </submittedName>
</protein>
<dbReference type="InterPro" id="IPR006680">
    <property type="entry name" value="Amidohydro-rel"/>
</dbReference>
<evidence type="ECO:0000256" key="1">
    <source>
        <dbReference type="SAM" id="MobiDB-lite"/>
    </source>
</evidence>
<dbReference type="GO" id="GO:0016810">
    <property type="term" value="F:hydrolase activity, acting on carbon-nitrogen (but not peptide) bonds"/>
    <property type="evidence" value="ECO:0007669"/>
    <property type="project" value="InterPro"/>
</dbReference>
<dbReference type="SUPFAM" id="SSF51338">
    <property type="entry name" value="Composite domain of metallo-dependent hydrolases"/>
    <property type="match status" value="1"/>
</dbReference>
<dbReference type="OrthoDB" id="9782972at2"/>
<reference evidence="3 4" key="1">
    <citation type="submission" date="2019-06" db="EMBL/GenBank/DDBJ databases">
        <title>Whole genome sequence for Cellvibrionaceae sp. R142.</title>
        <authorList>
            <person name="Wang G."/>
        </authorList>
    </citation>
    <scope>NUCLEOTIDE SEQUENCE [LARGE SCALE GENOMIC DNA]</scope>
    <source>
        <strain evidence="3 4">R142</strain>
    </source>
</reference>
<proteinExistence type="predicted"/>
<name>A0A545U4E7_9GAMM</name>
<comment type="caution">
    <text evidence="3">The sequence shown here is derived from an EMBL/GenBank/DDBJ whole genome shotgun (WGS) entry which is preliminary data.</text>
</comment>
<evidence type="ECO:0000313" key="3">
    <source>
        <dbReference type="EMBL" id="TQV84273.1"/>
    </source>
</evidence>
<dbReference type="EMBL" id="VHSG01000006">
    <property type="protein sequence ID" value="TQV84273.1"/>
    <property type="molecule type" value="Genomic_DNA"/>
</dbReference>
<feature type="domain" description="Amidohydrolase-related" evidence="2">
    <location>
        <begin position="2"/>
        <end position="89"/>
    </location>
</feature>
<dbReference type="InterPro" id="IPR011059">
    <property type="entry name" value="Metal-dep_hydrolase_composite"/>
</dbReference>
<dbReference type="RefSeq" id="WP_142903404.1">
    <property type="nucleotide sequence ID" value="NZ_ML660089.1"/>
</dbReference>
<sequence length="95" mass="9977">MKVALGSDAGSQSWDLSQAGEFQPLQTHAGMPAMEAIQSGTHVATSLLGQEEKLGSIRPGMLADIVAIKGDPLQDIGALTNFDFVMKNGVEISLH</sequence>
<dbReference type="InterPro" id="IPR051781">
    <property type="entry name" value="Metallo-dep_Hydrolase"/>
</dbReference>
<dbReference type="Gene3D" id="2.30.40.10">
    <property type="entry name" value="Urease, subunit C, domain 1"/>
    <property type="match status" value="1"/>
</dbReference>
<dbReference type="AlphaFoldDB" id="A0A545U4E7"/>
<gene>
    <name evidence="3" type="ORF">FKG94_06345</name>
</gene>
<dbReference type="Pfam" id="PF01979">
    <property type="entry name" value="Amidohydro_1"/>
    <property type="match status" value="1"/>
</dbReference>
<accession>A0A545U4E7</accession>
<dbReference type="Proteomes" id="UP000319732">
    <property type="component" value="Unassembled WGS sequence"/>
</dbReference>
<evidence type="ECO:0000259" key="2">
    <source>
        <dbReference type="Pfam" id="PF01979"/>
    </source>
</evidence>
<dbReference type="PANTHER" id="PTHR43135:SF3">
    <property type="entry name" value="ALPHA-D-RIBOSE 1-METHYLPHOSPHONATE 5-TRIPHOSPHATE DIPHOSPHATASE"/>
    <property type="match status" value="1"/>
</dbReference>
<dbReference type="PANTHER" id="PTHR43135">
    <property type="entry name" value="ALPHA-D-RIBOSE 1-METHYLPHOSPHONATE 5-TRIPHOSPHATE DIPHOSPHATASE"/>
    <property type="match status" value="1"/>
</dbReference>
<keyword evidence="4" id="KW-1185">Reference proteome</keyword>
<dbReference type="Gene3D" id="3.20.20.140">
    <property type="entry name" value="Metal-dependent hydrolases"/>
    <property type="match status" value="1"/>
</dbReference>
<feature type="region of interest" description="Disordered" evidence="1">
    <location>
        <begin position="1"/>
        <end position="28"/>
    </location>
</feature>
<keyword evidence="3" id="KW-0378">Hydrolase</keyword>